<dbReference type="InterPro" id="IPR057336">
    <property type="entry name" value="GerAC_N"/>
</dbReference>
<dbReference type="AlphaFoldDB" id="A0A9P2LKG1"/>
<dbReference type="Pfam" id="PF25198">
    <property type="entry name" value="Spore_GerAC_N"/>
    <property type="match status" value="1"/>
</dbReference>
<dbReference type="InterPro" id="IPR046953">
    <property type="entry name" value="Spore_GerAC-like_C"/>
</dbReference>
<dbReference type="EMBL" id="ACSJ01000009">
    <property type="protein sequence ID" value="EES90430.1"/>
    <property type="molecule type" value="Genomic_DNA"/>
</dbReference>
<evidence type="ECO:0000259" key="8">
    <source>
        <dbReference type="Pfam" id="PF05504"/>
    </source>
</evidence>
<keyword evidence="3" id="KW-0309">Germination</keyword>
<feature type="domain" description="Spore germination protein N-terminal" evidence="9">
    <location>
        <begin position="29"/>
        <end position="200"/>
    </location>
</feature>
<evidence type="ECO:0000256" key="4">
    <source>
        <dbReference type="ARBA" id="ARBA00022729"/>
    </source>
</evidence>
<comment type="similarity">
    <text evidence="2">Belongs to the GerABKC lipoprotein family.</text>
</comment>
<evidence type="ECO:0000256" key="6">
    <source>
        <dbReference type="ARBA" id="ARBA00023139"/>
    </source>
</evidence>
<dbReference type="GO" id="GO:0016020">
    <property type="term" value="C:membrane"/>
    <property type="evidence" value="ECO:0007669"/>
    <property type="project" value="UniProtKB-SubCell"/>
</dbReference>
<dbReference type="GO" id="GO:0009847">
    <property type="term" value="P:spore germination"/>
    <property type="evidence" value="ECO:0007669"/>
    <property type="project" value="InterPro"/>
</dbReference>
<gene>
    <name evidence="10" type="ORF">CLG_B0073</name>
</gene>
<reference evidence="10 11" key="1">
    <citation type="submission" date="2009-10" db="EMBL/GenBank/DDBJ databases">
        <authorList>
            <person name="Shrivastava S."/>
            <person name="Brinkac L.B."/>
            <person name="Brown J.L."/>
            <person name="Bruce D.B."/>
            <person name="Detter C."/>
            <person name="Green L.D."/>
            <person name="Munk C.A."/>
            <person name="Rogers Y.C."/>
            <person name="Tapia R."/>
            <person name="Saunders E.S."/>
            <person name="Sims D.R."/>
            <person name="Smith L.A."/>
            <person name="Smith T.J."/>
            <person name="Sutton G."/>
            <person name="Brettin T."/>
        </authorList>
    </citation>
    <scope>NUCLEOTIDE SEQUENCE [LARGE SCALE GENOMIC DNA]</scope>
    <source>
        <strain evidence="11">D str. 1873</strain>
    </source>
</reference>
<name>A0A9P2LKG1_CLOBO</name>
<comment type="caution">
    <text evidence="10">The sequence shown here is derived from an EMBL/GenBank/DDBJ whole genome shotgun (WGS) entry which is preliminary data.</text>
</comment>
<keyword evidence="6" id="KW-0564">Palmitate</keyword>
<dbReference type="Gene3D" id="3.30.300.210">
    <property type="entry name" value="Nutrient germinant receptor protein C, domain 3"/>
    <property type="match status" value="1"/>
</dbReference>
<organism evidence="10 11">
    <name type="scientific">Clostridium botulinum D str. 1873</name>
    <dbReference type="NCBI Taxonomy" id="592027"/>
    <lineage>
        <taxon>Bacteria</taxon>
        <taxon>Bacillati</taxon>
        <taxon>Bacillota</taxon>
        <taxon>Clostridia</taxon>
        <taxon>Eubacteriales</taxon>
        <taxon>Clostridiaceae</taxon>
        <taxon>Clostridium</taxon>
    </lineage>
</organism>
<dbReference type="Pfam" id="PF05504">
    <property type="entry name" value="Spore_GerAC"/>
    <property type="match status" value="1"/>
</dbReference>
<protein>
    <submittedName>
        <fullName evidence="10">Spore germination protein, gerKC</fullName>
    </submittedName>
</protein>
<accession>A0A9P2LKG1</accession>
<keyword evidence="7" id="KW-0449">Lipoprotein</keyword>
<sequence>MKWMKLKKIYFIIAFLVFVISYMVDVNEYVAIENLDIPIGIGYDLINGKTKNPIYSIPISVYQFLPGNSTLNTTVTTGKAEGIANTREDRQTKSNRKFILGTEKVVLISQEVAERSIEDLINILFNNTYANDTARVAIFKGKTIDALKAKVKGYNSSADYIRGMIDSCINYNFFSDNHKMIDIYTRVLGEGRSATLPYIEMDNGEFKMSGMGIFKGSKLKYIADREEAKIINLLRENKGLGIINLKNKNGEMTNLSVLSRKRIKCKKEGEKYKFTINLELDSDMIENNFYKRVSDNPRITKKIEKEAEEVIIKKTNNFIKKMQNDIKFDCLELGKVAAAKYGRRTNTDWDKVMCESEIKVNVKVKLERLGRGIL</sequence>
<evidence type="ECO:0000256" key="2">
    <source>
        <dbReference type="ARBA" id="ARBA00007886"/>
    </source>
</evidence>
<evidence type="ECO:0000256" key="3">
    <source>
        <dbReference type="ARBA" id="ARBA00022544"/>
    </source>
</evidence>
<keyword evidence="4" id="KW-0732">Signal</keyword>
<evidence type="ECO:0000256" key="7">
    <source>
        <dbReference type="ARBA" id="ARBA00023288"/>
    </source>
</evidence>
<proteinExistence type="inferred from homology"/>
<dbReference type="PANTHER" id="PTHR35789:SF1">
    <property type="entry name" value="SPORE GERMINATION PROTEIN B3"/>
    <property type="match status" value="1"/>
</dbReference>
<evidence type="ECO:0000313" key="11">
    <source>
        <dbReference type="Proteomes" id="UP000006160"/>
    </source>
</evidence>
<evidence type="ECO:0000259" key="9">
    <source>
        <dbReference type="Pfam" id="PF25198"/>
    </source>
</evidence>
<comment type="subcellular location">
    <subcellularLocation>
        <location evidence="1">Membrane</location>
        <topology evidence="1">Lipid-anchor</topology>
    </subcellularLocation>
</comment>
<dbReference type="Proteomes" id="UP000006160">
    <property type="component" value="Unassembled WGS sequence"/>
</dbReference>
<evidence type="ECO:0000256" key="1">
    <source>
        <dbReference type="ARBA" id="ARBA00004635"/>
    </source>
</evidence>
<evidence type="ECO:0000256" key="5">
    <source>
        <dbReference type="ARBA" id="ARBA00023136"/>
    </source>
</evidence>
<feature type="domain" description="Spore germination GerAC-like C-terminal" evidence="8">
    <location>
        <begin position="209"/>
        <end position="370"/>
    </location>
</feature>
<dbReference type="PANTHER" id="PTHR35789">
    <property type="entry name" value="SPORE GERMINATION PROTEIN B3"/>
    <property type="match status" value="1"/>
</dbReference>
<keyword evidence="5" id="KW-0472">Membrane</keyword>
<dbReference type="InterPro" id="IPR008844">
    <property type="entry name" value="Spore_GerAC-like"/>
</dbReference>
<evidence type="ECO:0000313" key="10">
    <source>
        <dbReference type="EMBL" id="EES90430.1"/>
    </source>
</evidence>
<dbReference type="InterPro" id="IPR038501">
    <property type="entry name" value="Spore_GerAC_C_sf"/>
</dbReference>